<dbReference type="STRING" id="69279.BG36_04780"/>
<protein>
    <submittedName>
        <fullName evidence="9">ABC transporter permease</fullName>
    </submittedName>
</protein>
<dbReference type="PIRSF" id="PIRSF031773">
    <property type="entry name" value="DevC"/>
    <property type="match status" value="1"/>
</dbReference>
<dbReference type="Pfam" id="PF02687">
    <property type="entry name" value="FtsX"/>
    <property type="match status" value="1"/>
</dbReference>
<dbReference type="AlphaFoldDB" id="A0A011UPT7"/>
<keyword evidence="5 7" id="KW-1133">Transmembrane helix</keyword>
<evidence type="ECO:0000256" key="1">
    <source>
        <dbReference type="ARBA" id="ARBA00004651"/>
    </source>
</evidence>
<keyword evidence="2" id="KW-0813">Transport</keyword>
<dbReference type="PANTHER" id="PTHR43738:SF1">
    <property type="entry name" value="HEMIN TRANSPORT SYSTEM PERMEASE PROTEIN HRTB-RELATED"/>
    <property type="match status" value="1"/>
</dbReference>
<gene>
    <name evidence="9" type="ORF">BG36_04780</name>
</gene>
<accession>A0A011UPT7</accession>
<evidence type="ECO:0000256" key="2">
    <source>
        <dbReference type="ARBA" id="ARBA00022448"/>
    </source>
</evidence>
<evidence type="ECO:0000256" key="7">
    <source>
        <dbReference type="SAM" id="Phobius"/>
    </source>
</evidence>
<evidence type="ECO:0000256" key="6">
    <source>
        <dbReference type="ARBA" id="ARBA00023136"/>
    </source>
</evidence>
<comment type="subcellular location">
    <subcellularLocation>
        <location evidence="1">Cell membrane</location>
        <topology evidence="1">Multi-pass membrane protein</topology>
    </subcellularLocation>
</comment>
<feature type="domain" description="ABC3 transporter permease C-terminal" evidence="8">
    <location>
        <begin position="275"/>
        <end position="385"/>
    </location>
</feature>
<dbReference type="RefSeq" id="WP_035026764.1">
    <property type="nucleotide sequence ID" value="NZ_KK073887.1"/>
</dbReference>
<dbReference type="PANTHER" id="PTHR43738">
    <property type="entry name" value="ABC TRANSPORTER, MEMBRANE PROTEIN"/>
    <property type="match status" value="1"/>
</dbReference>
<evidence type="ECO:0000313" key="10">
    <source>
        <dbReference type="Proteomes" id="UP000019849"/>
    </source>
</evidence>
<dbReference type="eggNOG" id="COG0577">
    <property type="taxonomic scope" value="Bacteria"/>
</dbReference>
<dbReference type="HOGENOM" id="CLU_000604_8_9_5"/>
<keyword evidence="3" id="KW-1003">Cell membrane</keyword>
<keyword evidence="6 7" id="KW-0472">Membrane</keyword>
<evidence type="ECO:0000256" key="5">
    <source>
        <dbReference type="ARBA" id="ARBA00022989"/>
    </source>
</evidence>
<sequence>MSRFLARLLGRLPIGWLQLVHQRGRFAAALSGVAFANVLVFVQLGLMSSMGVSTLRPYQFFQGDILISAADANTLVEGGNVARQWMLQALADPDVVDGMGLFVALVPWDRGETDISLTTFGIDPFRTNFIAPEIAADIDVLQVQDAALLDRLARGLKQDEAAAIRLQTPLSFETQGRTLTAYDTFAGGGGFGGDGYLLVSDQTFLSLFPARSSSAPDHILLRLRPGAQPEAVADRLKHLIANPTLRIRSYSDAMGEELRFQQTQRPTGVIFGFGVMIGILVGIVIVFQVLSADVADHLREYATFKAMGYGQGFFLGVVLEEAVILGVLGFIPGVITGWGILALMATVTTLPLFISFEMAVTVFIGTVVFSALSGMIATRRLAAADPADLF</sequence>
<dbReference type="InterPro" id="IPR003838">
    <property type="entry name" value="ABC3_permease_C"/>
</dbReference>
<name>A0A011UPT7_9HYPH</name>
<dbReference type="GO" id="GO:0005886">
    <property type="term" value="C:plasma membrane"/>
    <property type="evidence" value="ECO:0007669"/>
    <property type="project" value="UniProtKB-SubCell"/>
</dbReference>
<dbReference type="InterPro" id="IPR005891">
    <property type="entry name" value="DevC"/>
</dbReference>
<feature type="transmembrane region" description="Helical" evidence="7">
    <location>
        <begin position="269"/>
        <end position="290"/>
    </location>
</feature>
<dbReference type="InterPro" id="IPR051125">
    <property type="entry name" value="ABC-4/HrtB_transporter"/>
</dbReference>
<comment type="caution">
    <text evidence="9">The sequence shown here is derived from an EMBL/GenBank/DDBJ whole genome shotgun (WGS) entry which is preliminary data.</text>
</comment>
<feature type="transmembrane region" description="Helical" evidence="7">
    <location>
        <begin position="310"/>
        <end position="331"/>
    </location>
</feature>
<evidence type="ECO:0000259" key="8">
    <source>
        <dbReference type="Pfam" id="PF02687"/>
    </source>
</evidence>
<evidence type="ECO:0000256" key="4">
    <source>
        <dbReference type="ARBA" id="ARBA00022692"/>
    </source>
</evidence>
<dbReference type="EMBL" id="JENY01000014">
    <property type="protein sequence ID" value="EXL07898.1"/>
    <property type="molecule type" value="Genomic_DNA"/>
</dbReference>
<organism evidence="9 10">
    <name type="scientific">Aquamicrobium defluvii</name>
    <dbReference type="NCBI Taxonomy" id="69279"/>
    <lineage>
        <taxon>Bacteria</taxon>
        <taxon>Pseudomonadati</taxon>
        <taxon>Pseudomonadota</taxon>
        <taxon>Alphaproteobacteria</taxon>
        <taxon>Hyphomicrobiales</taxon>
        <taxon>Phyllobacteriaceae</taxon>
        <taxon>Aquamicrobium</taxon>
    </lineage>
</organism>
<evidence type="ECO:0000256" key="3">
    <source>
        <dbReference type="ARBA" id="ARBA00022475"/>
    </source>
</evidence>
<proteinExistence type="predicted"/>
<reference evidence="9 10" key="1">
    <citation type="submission" date="2014-02" db="EMBL/GenBank/DDBJ databases">
        <title>Aquamicrobium defluvii Genome sequencing.</title>
        <authorList>
            <person name="Wang X."/>
        </authorList>
    </citation>
    <scope>NUCLEOTIDE SEQUENCE [LARGE SCALE GENOMIC DNA]</scope>
    <source>
        <strain evidence="9 10">W13Z1</strain>
    </source>
</reference>
<dbReference type="PATRIC" id="fig|69279.3.peg.2345"/>
<dbReference type="Proteomes" id="UP000019849">
    <property type="component" value="Unassembled WGS sequence"/>
</dbReference>
<evidence type="ECO:0000313" key="9">
    <source>
        <dbReference type="EMBL" id="EXL07898.1"/>
    </source>
</evidence>
<keyword evidence="4 7" id="KW-0812">Transmembrane</keyword>